<dbReference type="EC" id="3.2.1.51" evidence="3"/>
<proteinExistence type="inferred from homology"/>
<keyword evidence="4 7" id="KW-0732">Signal</keyword>
<dbReference type="InterPro" id="IPR057739">
    <property type="entry name" value="Glyco_hydro_29_N"/>
</dbReference>
<name>A0AAV2PKL5_MEGNR</name>
<dbReference type="EMBL" id="CAXKWB010000239">
    <property type="protein sequence ID" value="CAL4059923.1"/>
    <property type="molecule type" value="Genomic_DNA"/>
</dbReference>
<gene>
    <name evidence="9" type="ORF">MNOR_LOCUS961</name>
</gene>
<feature type="domain" description="Glycoside hydrolase family 29 N-terminal" evidence="8">
    <location>
        <begin position="21"/>
        <end position="145"/>
    </location>
</feature>
<protein>
    <recommendedName>
        <fullName evidence="3">alpha-L-fucosidase</fullName>
        <ecNumber evidence="3">3.2.1.51</ecNumber>
    </recommendedName>
</protein>
<dbReference type="InterPro" id="IPR000933">
    <property type="entry name" value="Glyco_hydro_29"/>
</dbReference>
<dbReference type="GO" id="GO:0006004">
    <property type="term" value="P:fucose metabolic process"/>
    <property type="evidence" value="ECO:0007669"/>
    <property type="project" value="InterPro"/>
</dbReference>
<sequence length="145" mass="16851">KMAPLWQPLILLVLGFASVFAYDASWESLDKRPLPEWYDDAKIGIFVHWGTYSVPSFGIPGAHGYPGKQGMGEWFWKRLEEGEPHNVAFMKDNYPTFTYQDFAAEFTAEFFDPNYWAKVFQDSGTKYVVLTSKHHEGYTMWPSKY</sequence>
<dbReference type="InterPro" id="IPR017853">
    <property type="entry name" value="GH"/>
</dbReference>
<dbReference type="AlphaFoldDB" id="A0AAV2PKL5"/>
<evidence type="ECO:0000256" key="2">
    <source>
        <dbReference type="ARBA" id="ARBA00007951"/>
    </source>
</evidence>
<dbReference type="PRINTS" id="PR00741">
    <property type="entry name" value="GLHYDRLASE29"/>
</dbReference>
<evidence type="ECO:0000256" key="7">
    <source>
        <dbReference type="SAM" id="SignalP"/>
    </source>
</evidence>
<evidence type="ECO:0000313" key="10">
    <source>
        <dbReference type="Proteomes" id="UP001497623"/>
    </source>
</evidence>
<evidence type="ECO:0000313" key="9">
    <source>
        <dbReference type="EMBL" id="CAL4059923.1"/>
    </source>
</evidence>
<evidence type="ECO:0000259" key="8">
    <source>
        <dbReference type="Pfam" id="PF01120"/>
    </source>
</evidence>
<dbReference type="GO" id="GO:0016139">
    <property type="term" value="P:glycoside catabolic process"/>
    <property type="evidence" value="ECO:0007669"/>
    <property type="project" value="TreeGrafter"/>
</dbReference>
<comment type="caution">
    <text evidence="9">The sequence shown here is derived from an EMBL/GenBank/DDBJ whole genome shotgun (WGS) entry which is preliminary data.</text>
</comment>
<reference evidence="9 10" key="1">
    <citation type="submission" date="2024-05" db="EMBL/GenBank/DDBJ databases">
        <authorList>
            <person name="Wallberg A."/>
        </authorList>
    </citation>
    <scope>NUCLEOTIDE SEQUENCE [LARGE SCALE GENOMIC DNA]</scope>
</reference>
<comment type="similarity">
    <text evidence="2">Belongs to the glycosyl hydrolase 29 family.</text>
</comment>
<evidence type="ECO:0000256" key="6">
    <source>
        <dbReference type="ARBA" id="ARBA00023295"/>
    </source>
</evidence>
<dbReference type="GO" id="GO:0004560">
    <property type="term" value="F:alpha-L-fucosidase activity"/>
    <property type="evidence" value="ECO:0007669"/>
    <property type="project" value="UniProtKB-EC"/>
</dbReference>
<accession>A0AAV2PKL5</accession>
<dbReference type="PANTHER" id="PTHR10030:SF37">
    <property type="entry name" value="ALPHA-L-FUCOSIDASE-RELATED"/>
    <property type="match status" value="1"/>
</dbReference>
<dbReference type="PANTHER" id="PTHR10030">
    <property type="entry name" value="ALPHA-L-FUCOSIDASE"/>
    <property type="match status" value="1"/>
</dbReference>
<feature type="non-terminal residue" evidence="9">
    <location>
        <position position="145"/>
    </location>
</feature>
<evidence type="ECO:0000256" key="5">
    <source>
        <dbReference type="ARBA" id="ARBA00022801"/>
    </source>
</evidence>
<keyword evidence="10" id="KW-1185">Reference proteome</keyword>
<dbReference type="Gene3D" id="3.20.20.80">
    <property type="entry name" value="Glycosidases"/>
    <property type="match status" value="1"/>
</dbReference>
<feature type="non-terminal residue" evidence="9">
    <location>
        <position position="1"/>
    </location>
</feature>
<evidence type="ECO:0000256" key="3">
    <source>
        <dbReference type="ARBA" id="ARBA00012662"/>
    </source>
</evidence>
<dbReference type="InterPro" id="IPR016286">
    <property type="entry name" value="FUC_metazoa-typ"/>
</dbReference>
<dbReference type="Proteomes" id="UP001497623">
    <property type="component" value="Unassembled WGS sequence"/>
</dbReference>
<dbReference type="Pfam" id="PF01120">
    <property type="entry name" value="Alpha_L_fucos"/>
    <property type="match status" value="1"/>
</dbReference>
<dbReference type="SUPFAM" id="SSF51445">
    <property type="entry name" value="(Trans)glycosidases"/>
    <property type="match status" value="1"/>
</dbReference>
<evidence type="ECO:0000256" key="1">
    <source>
        <dbReference type="ARBA" id="ARBA00004071"/>
    </source>
</evidence>
<keyword evidence="6" id="KW-0326">Glycosidase</keyword>
<comment type="function">
    <text evidence="1">Alpha-L-fucosidase is responsible for hydrolyzing the alpha-1,6-linked fucose joined to the reducing-end N-acetylglucosamine of the carbohydrate moieties of glycoproteins.</text>
</comment>
<feature type="signal peptide" evidence="7">
    <location>
        <begin position="1"/>
        <end position="21"/>
    </location>
</feature>
<evidence type="ECO:0000256" key="4">
    <source>
        <dbReference type="ARBA" id="ARBA00022729"/>
    </source>
</evidence>
<dbReference type="GO" id="GO:0005764">
    <property type="term" value="C:lysosome"/>
    <property type="evidence" value="ECO:0007669"/>
    <property type="project" value="TreeGrafter"/>
</dbReference>
<organism evidence="9 10">
    <name type="scientific">Meganyctiphanes norvegica</name>
    <name type="common">Northern krill</name>
    <name type="synonym">Thysanopoda norvegica</name>
    <dbReference type="NCBI Taxonomy" id="48144"/>
    <lineage>
        <taxon>Eukaryota</taxon>
        <taxon>Metazoa</taxon>
        <taxon>Ecdysozoa</taxon>
        <taxon>Arthropoda</taxon>
        <taxon>Crustacea</taxon>
        <taxon>Multicrustacea</taxon>
        <taxon>Malacostraca</taxon>
        <taxon>Eumalacostraca</taxon>
        <taxon>Eucarida</taxon>
        <taxon>Euphausiacea</taxon>
        <taxon>Euphausiidae</taxon>
        <taxon>Meganyctiphanes</taxon>
    </lineage>
</organism>
<keyword evidence="5" id="KW-0378">Hydrolase</keyword>
<dbReference type="SMART" id="SM00812">
    <property type="entry name" value="Alpha_L_fucos"/>
    <property type="match status" value="1"/>
</dbReference>
<feature type="chain" id="PRO_5043640496" description="alpha-L-fucosidase" evidence="7">
    <location>
        <begin position="22"/>
        <end position="145"/>
    </location>
</feature>